<proteinExistence type="predicted"/>
<evidence type="ECO:0000313" key="3">
    <source>
        <dbReference type="Proteomes" id="UP000033491"/>
    </source>
</evidence>
<protein>
    <submittedName>
        <fullName evidence="2">Uncharacterized protein</fullName>
    </submittedName>
</protein>
<dbReference type="EMBL" id="JZCR01000021">
    <property type="protein sequence ID" value="KJW12174.1"/>
    <property type="molecule type" value="Genomic_DNA"/>
</dbReference>
<comment type="caution">
    <text evidence="2">The sequence shown here is derived from an EMBL/GenBank/DDBJ whole genome shotgun (WGS) entry which is preliminary data.</text>
</comment>
<sequence length="87" mass="9761">MNHTLRKLTLLVTTTLTLTGMLAPVTAPAVNAEAKASKVIIAPHHGKKYHYSRGCRGLNHARRTKKVTLKWAKQHGYKLCGWEKGYH</sequence>
<feature type="signal peptide" evidence="1">
    <location>
        <begin position="1"/>
        <end position="29"/>
    </location>
</feature>
<evidence type="ECO:0000313" key="2">
    <source>
        <dbReference type="EMBL" id="KJW12174.1"/>
    </source>
</evidence>
<dbReference type="Proteomes" id="UP000033491">
    <property type="component" value="Unassembled WGS sequence"/>
</dbReference>
<dbReference type="STRING" id="216463.VC81_09770"/>
<reference evidence="2 3" key="1">
    <citation type="submission" date="2015-03" db="EMBL/GenBank/DDBJ databases">
        <authorList>
            <person name="Zheng J."/>
            <person name="Ganezle M."/>
        </authorList>
    </citation>
    <scope>NUCLEOTIDE SEQUENCE [LARGE SCALE GENOMIC DNA]</scope>
    <source>
        <strain evidence="2 3">LP38</strain>
    </source>
</reference>
<gene>
    <name evidence="2" type="ORF">VC81_09770</name>
</gene>
<dbReference type="RefSeq" id="WP_045807895.1">
    <property type="nucleotide sequence ID" value="NZ_JZCR01000021.1"/>
</dbReference>
<dbReference type="OrthoDB" id="885042at2"/>
<dbReference type="AlphaFoldDB" id="A0A0F3RRE2"/>
<evidence type="ECO:0000256" key="1">
    <source>
        <dbReference type="SAM" id="SignalP"/>
    </source>
</evidence>
<dbReference type="PATRIC" id="fig|216463.3.peg.1211"/>
<keyword evidence="1" id="KW-0732">Signal</keyword>
<accession>A0A0F3RRE2</accession>
<name>A0A0F3RRE2_9LACO</name>
<organism evidence="2 3">
    <name type="scientific">Levilactobacillus spicheri</name>
    <dbReference type="NCBI Taxonomy" id="216463"/>
    <lineage>
        <taxon>Bacteria</taxon>
        <taxon>Bacillati</taxon>
        <taxon>Bacillota</taxon>
        <taxon>Bacilli</taxon>
        <taxon>Lactobacillales</taxon>
        <taxon>Lactobacillaceae</taxon>
        <taxon>Levilactobacillus</taxon>
    </lineage>
</organism>
<feature type="chain" id="PRO_5002466167" evidence="1">
    <location>
        <begin position="30"/>
        <end position="87"/>
    </location>
</feature>